<dbReference type="InterPro" id="IPR002104">
    <property type="entry name" value="Integrase_catalytic"/>
</dbReference>
<dbReference type="EMBL" id="AATQ01000017">
    <property type="protein sequence ID" value="EAU46138.1"/>
    <property type="molecule type" value="Genomic_DNA"/>
</dbReference>
<organism evidence="5 6">
    <name type="scientific">Salipiger bermudensis (strain DSM 26914 / JCM 13377 / KCTC 12554 / HTCC2601)</name>
    <name type="common">Pelagibaca bermudensis</name>
    <dbReference type="NCBI Taxonomy" id="314265"/>
    <lineage>
        <taxon>Bacteria</taxon>
        <taxon>Pseudomonadati</taxon>
        <taxon>Pseudomonadota</taxon>
        <taxon>Alphaproteobacteria</taxon>
        <taxon>Rhodobacterales</taxon>
        <taxon>Roseobacteraceae</taxon>
        <taxon>Salipiger</taxon>
    </lineage>
</organism>
<name>Q0FPS5_SALBH</name>
<evidence type="ECO:0000256" key="2">
    <source>
        <dbReference type="ARBA" id="ARBA00022908"/>
    </source>
</evidence>
<gene>
    <name evidence="5" type="ORF">R2601_01533</name>
</gene>
<feature type="domain" description="Tyr recombinase" evidence="4">
    <location>
        <begin position="1"/>
        <end position="142"/>
    </location>
</feature>
<evidence type="ECO:0000259" key="4">
    <source>
        <dbReference type="PROSITE" id="PS51898"/>
    </source>
</evidence>
<dbReference type="PANTHER" id="PTHR30629">
    <property type="entry name" value="PROPHAGE INTEGRASE"/>
    <property type="match status" value="1"/>
</dbReference>
<dbReference type="AlphaFoldDB" id="Q0FPS5"/>
<dbReference type="HOGENOM" id="CLU_123740_0_0_5"/>
<dbReference type="InterPro" id="IPR050808">
    <property type="entry name" value="Phage_Integrase"/>
</dbReference>
<comment type="caution">
    <text evidence="5">The sequence shown here is derived from an EMBL/GenBank/DDBJ whole genome shotgun (WGS) entry which is preliminary data.</text>
</comment>
<sequence length="162" mass="18369">MLTGVRSRPIRFMHLDQIDGDTWTIPAEQIKGRRGATSDFRVPLSLEAQEVITEANRHARDGFLFPGTRKRVISDATMAQLMERRGMDERPHGFRSSLRDWLAEATDARHEVGETILGHVVGGHVERAYRRTDYLDQRRALLERWAAHLTGAPCAAVKLAIE</sequence>
<accession>Q0FPS5</accession>
<dbReference type="PANTHER" id="PTHR30629:SF2">
    <property type="entry name" value="PROPHAGE INTEGRASE INTS-RELATED"/>
    <property type="match status" value="1"/>
</dbReference>
<evidence type="ECO:0000256" key="1">
    <source>
        <dbReference type="ARBA" id="ARBA00008857"/>
    </source>
</evidence>
<dbReference type="InterPro" id="IPR011010">
    <property type="entry name" value="DNA_brk_join_enz"/>
</dbReference>
<dbReference type="GO" id="GO:0003677">
    <property type="term" value="F:DNA binding"/>
    <property type="evidence" value="ECO:0007669"/>
    <property type="project" value="InterPro"/>
</dbReference>
<keyword evidence="3" id="KW-0233">DNA recombination</keyword>
<evidence type="ECO:0000313" key="5">
    <source>
        <dbReference type="EMBL" id="EAU46138.1"/>
    </source>
</evidence>
<keyword evidence="2" id="KW-0229">DNA integration</keyword>
<proteinExistence type="inferred from homology"/>
<dbReference type="SUPFAM" id="SSF56349">
    <property type="entry name" value="DNA breaking-rejoining enzymes"/>
    <property type="match status" value="1"/>
</dbReference>
<comment type="similarity">
    <text evidence="1">Belongs to the 'phage' integrase family.</text>
</comment>
<keyword evidence="6" id="KW-1185">Reference proteome</keyword>
<dbReference type="STRING" id="314265.R2601_01533"/>
<reference evidence="5 6" key="1">
    <citation type="journal article" date="2010" name="J. Bacteriol.">
        <title>Genome sequences of Pelagibaca bermudensis HTCC2601T and Maritimibacter alkaliphilus HTCC2654T, the type strains of two marine Roseobacter genera.</title>
        <authorList>
            <person name="Thrash J.C."/>
            <person name="Cho J.C."/>
            <person name="Ferriera S."/>
            <person name="Johnson J."/>
            <person name="Vergin K.L."/>
            <person name="Giovannoni S.J."/>
        </authorList>
    </citation>
    <scope>NUCLEOTIDE SEQUENCE [LARGE SCALE GENOMIC DNA]</scope>
    <source>
        <strain evidence="6">DSM 26914 / JCM 13377 / KCTC 12554 / HTCC2601</strain>
    </source>
</reference>
<protein>
    <submittedName>
        <fullName evidence="5">Putative integrase dna protein</fullName>
    </submittedName>
</protein>
<dbReference type="Proteomes" id="UP000006230">
    <property type="component" value="Unassembled WGS sequence"/>
</dbReference>
<dbReference type="PROSITE" id="PS51898">
    <property type="entry name" value="TYR_RECOMBINASE"/>
    <property type="match status" value="1"/>
</dbReference>
<dbReference type="InterPro" id="IPR013762">
    <property type="entry name" value="Integrase-like_cat_sf"/>
</dbReference>
<evidence type="ECO:0000256" key="3">
    <source>
        <dbReference type="ARBA" id="ARBA00023172"/>
    </source>
</evidence>
<dbReference type="Gene3D" id="1.10.443.10">
    <property type="entry name" value="Intergrase catalytic core"/>
    <property type="match status" value="1"/>
</dbReference>
<dbReference type="GO" id="GO:0006310">
    <property type="term" value="P:DNA recombination"/>
    <property type="evidence" value="ECO:0007669"/>
    <property type="project" value="UniProtKB-KW"/>
</dbReference>
<dbReference type="GO" id="GO:0015074">
    <property type="term" value="P:DNA integration"/>
    <property type="evidence" value="ECO:0007669"/>
    <property type="project" value="UniProtKB-KW"/>
</dbReference>
<dbReference type="eggNOG" id="COG0582">
    <property type="taxonomic scope" value="Bacteria"/>
</dbReference>
<evidence type="ECO:0000313" key="6">
    <source>
        <dbReference type="Proteomes" id="UP000006230"/>
    </source>
</evidence>
<dbReference type="Pfam" id="PF00589">
    <property type="entry name" value="Phage_integrase"/>
    <property type="match status" value="1"/>
</dbReference>